<dbReference type="PANTHER" id="PTHR12062:SF11">
    <property type="entry name" value="ALPHA-1,3-MANNOSYL-GLYCOPROTEIN 4-BETA-N-ACETYLGLUCOSAMINYLTRANSFERASE-LIKE PROTEIN MGAT4E"/>
    <property type="match status" value="1"/>
</dbReference>
<dbReference type="Proteomes" id="UP001497482">
    <property type="component" value="Chromosome 5"/>
</dbReference>
<dbReference type="PANTHER" id="PTHR12062">
    <property type="entry name" value="N-ACETYLGLUCOSAMINYLTRANSFERASE VI"/>
    <property type="match status" value="1"/>
</dbReference>
<dbReference type="InterPro" id="IPR057279">
    <property type="entry name" value="MGAT4"/>
</dbReference>
<evidence type="ECO:0000313" key="3">
    <source>
        <dbReference type="Proteomes" id="UP001497482"/>
    </source>
</evidence>
<dbReference type="AlphaFoldDB" id="A0AAV2M0V8"/>
<reference evidence="2 3" key="1">
    <citation type="submission" date="2024-04" db="EMBL/GenBank/DDBJ databases">
        <authorList>
            <person name="Waldvogel A.-M."/>
            <person name="Schoenle A."/>
        </authorList>
    </citation>
    <scope>NUCLEOTIDE SEQUENCE [LARGE SCALE GENOMIC DNA]</scope>
</reference>
<feature type="domain" description="MGAT4 conserved region" evidence="1">
    <location>
        <begin position="56"/>
        <end position="266"/>
    </location>
</feature>
<protein>
    <recommendedName>
        <fullName evidence="1">MGAT4 conserved region domain-containing protein</fullName>
    </recommendedName>
</protein>
<evidence type="ECO:0000313" key="2">
    <source>
        <dbReference type="EMBL" id="CAL1606906.1"/>
    </source>
</evidence>
<evidence type="ECO:0000259" key="1">
    <source>
        <dbReference type="Pfam" id="PF04666"/>
    </source>
</evidence>
<organism evidence="2 3">
    <name type="scientific">Knipowitschia caucasica</name>
    <name type="common">Caucasian dwarf goby</name>
    <name type="synonym">Pomatoschistus caucasicus</name>
    <dbReference type="NCBI Taxonomy" id="637954"/>
    <lineage>
        <taxon>Eukaryota</taxon>
        <taxon>Metazoa</taxon>
        <taxon>Chordata</taxon>
        <taxon>Craniata</taxon>
        <taxon>Vertebrata</taxon>
        <taxon>Euteleostomi</taxon>
        <taxon>Actinopterygii</taxon>
        <taxon>Neopterygii</taxon>
        <taxon>Teleostei</taxon>
        <taxon>Neoteleostei</taxon>
        <taxon>Acanthomorphata</taxon>
        <taxon>Gobiaria</taxon>
        <taxon>Gobiiformes</taxon>
        <taxon>Gobioidei</taxon>
        <taxon>Gobiidae</taxon>
        <taxon>Gobiinae</taxon>
        <taxon>Knipowitschia</taxon>
    </lineage>
</organism>
<sequence length="301" mass="34271">MLRGWRRGTLAVIGLLLCFFALQLSFFFTGREVLKLREQTLNILSPGIGSGLLPLNVSYQLLMGSAPSQQRFLVVGLSSVRRKKEMYLKSTLQSIFSQSSEEERAQMVVVVLLADFDWSWRQLVTEELQTSFYKELRQGQLLLIHVPQEQYPPLTGLKRNYNDAADRVSFRSKQNVDYSFLIHFCSSLGQFYLQLEDDVYCAKHFLSNIRQHIKEQNAKKTNWAMLEFSNLGFIGKLYKSTDLPILAQFLFLFYQEMPCDWLMSRFQGPPYGGGVRGSPGGGGAEVRPVAEVRPLGEGAEV</sequence>
<keyword evidence="3" id="KW-1185">Reference proteome</keyword>
<dbReference type="InterPro" id="IPR006759">
    <property type="entry name" value="Glyco_transf_54"/>
</dbReference>
<dbReference type="GO" id="GO:0008375">
    <property type="term" value="F:acetylglucosaminyltransferase activity"/>
    <property type="evidence" value="ECO:0007669"/>
    <property type="project" value="TreeGrafter"/>
</dbReference>
<name>A0AAV2M0V8_KNICA</name>
<accession>A0AAV2M0V8</accession>
<dbReference type="EMBL" id="OZ035827">
    <property type="protein sequence ID" value="CAL1606906.1"/>
    <property type="molecule type" value="Genomic_DNA"/>
</dbReference>
<proteinExistence type="predicted"/>
<gene>
    <name evidence="2" type="ORF">KC01_LOCUS34011</name>
</gene>
<dbReference type="Pfam" id="PF04666">
    <property type="entry name" value="MGAT4_cons"/>
    <property type="match status" value="1"/>
</dbReference>
<dbReference type="GO" id="GO:0006487">
    <property type="term" value="P:protein N-linked glycosylation"/>
    <property type="evidence" value="ECO:0007669"/>
    <property type="project" value="TreeGrafter"/>
</dbReference>